<dbReference type="InterPro" id="IPR011646">
    <property type="entry name" value="KAP_P-loop"/>
</dbReference>
<dbReference type="OrthoDB" id="396512at2"/>
<sequence>MSDKNKKIENAVREYLDKKDTKYSILIHGEWGSGKTYYWFNHLKPLIEDHYIRLSSADHNPIVEGKNKYNRIYYVSLNGLKSVEDIQEKLFFSFFKSYSKIIEKGNQFIKLFTNIIGKAKSLVPYGEILGEVLSFSPSQIMEIVDFKDTIILFDDLERYRDVVGVLGFINNLVEHKGCKVIILGNENEVRDTDKTSEKDFYYRIKEKTIGKTLFFYPDEDMILANLIVKQDADVQVFLNKYKKFIEECMIRGAKKNFRILDNIFSDFSYIYKSINDEELKDSALEALFKYLYSISMEINTAGEVSKELRYSYLKELLNEPLGVRLIEEQFRKETNGQQEIQHDNYKKKFERIYYPYGLDLKEQFQSIYNYLAEGILDEELLRVELSRYKDELVSGQNILLYGSYWELSDSKFKELIEVQLITDIENGKIGLGIILSILSYIIFFQFRGLLGKSSEEMEKIFTTGLNNIEASIESKDYNGGIYFDRRINKPESILKERSDLNSLYITVEARVKKLIRKAILSQVESNNERFLVLLDSDVNEAFKILYKNFELLSSSIEMRNELFYKLKKEELCETLLRLKNVELNRFNRYLKNYFEQYIADEKLQSYIFLKEFAEYILRQVEEREENKLSSFLLKQLAQDILDKWSRFY</sequence>
<accession>A0A380NLN6</accession>
<organism evidence="2 3">
    <name type="scientific">Veillonella criceti</name>
    <dbReference type="NCBI Taxonomy" id="103891"/>
    <lineage>
        <taxon>Bacteria</taxon>
        <taxon>Bacillati</taxon>
        <taxon>Bacillota</taxon>
        <taxon>Negativicutes</taxon>
        <taxon>Veillonellales</taxon>
        <taxon>Veillonellaceae</taxon>
        <taxon>Veillonella</taxon>
    </lineage>
</organism>
<gene>
    <name evidence="2" type="ORF">NCTC12020_01141</name>
</gene>
<evidence type="ECO:0000259" key="1">
    <source>
        <dbReference type="Pfam" id="PF07693"/>
    </source>
</evidence>
<proteinExistence type="predicted"/>
<protein>
    <recommendedName>
        <fullName evidence="1">KAP NTPase domain-containing protein</fullName>
    </recommendedName>
</protein>
<dbReference type="RefSeq" id="WP_115310313.1">
    <property type="nucleotide sequence ID" value="NZ_UHIO01000001.1"/>
</dbReference>
<dbReference type="Pfam" id="PF07693">
    <property type="entry name" value="KAP_NTPase"/>
    <property type="match status" value="1"/>
</dbReference>
<evidence type="ECO:0000313" key="3">
    <source>
        <dbReference type="Proteomes" id="UP000255367"/>
    </source>
</evidence>
<keyword evidence="3" id="KW-1185">Reference proteome</keyword>
<dbReference type="Gene3D" id="3.40.50.300">
    <property type="entry name" value="P-loop containing nucleotide triphosphate hydrolases"/>
    <property type="match status" value="1"/>
</dbReference>
<feature type="domain" description="KAP NTPase" evidence="1">
    <location>
        <begin position="6"/>
        <end position="227"/>
    </location>
</feature>
<dbReference type="SUPFAM" id="SSF52540">
    <property type="entry name" value="P-loop containing nucleoside triphosphate hydrolases"/>
    <property type="match status" value="1"/>
</dbReference>
<evidence type="ECO:0000313" key="2">
    <source>
        <dbReference type="EMBL" id="SUP43313.1"/>
    </source>
</evidence>
<dbReference type="AlphaFoldDB" id="A0A380NLN6"/>
<dbReference type="InterPro" id="IPR027417">
    <property type="entry name" value="P-loop_NTPase"/>
</dbReference>
<dbReference type="EMBL" id="UHIO01000001">
    <property type="protein sequence ID" value="SUP43313.1"/>
    <property type="molecule type" value="Genomic_DNA"/>
</dbReference>
<dbReference type="Proteomes" id="UP000255367">
    <property type="component" value="Unassembled WGS sequence"/>
</dbReference>
<reference evidence="2 3" key="1">
    <citation type="submission" date="2018-06" db="EMBL/GenBank/DDBJ databases">
        <authorList>
            <consortium name="Pathogen Informatics"/>
            <person name="Doyle S."/>
        </authorList>
    </citation>
    <scope>NUCLEOTIDE SEQUENCE [LARGE SCALE GENOMIC DNA]</scope>
    <source>
        <strain evidence="2 3">NCTC12020</strain>
    </source>
</reference>
<name>A0A380NLN6_9FIRM</name>